<proteinExistence type="predicted"/>
<evidence type="ECO:0000313" key="2">
    <source>
        <dbReference type="EMBL" id="KAJ5329231.1"/>
    </source>
</evidence>
<feature type="transmembrane region" description="Helical" evidence="1">
    <location>
        <begin position="305"/>
        <end position="325"/>
    </location>
</feature>
<feature type="transmembrane region" description="Helical" evidence="1">
    <location>
        <begin position="114"/>
        <end position="137"/>
    </location>
</feature>
<organism evidence="2 3">
    <name type="scientific">Penicillium brevicompactum</name>
    <dbReference type="NCBI Taxonomy" id="5074"/>
    <lineage>
        <taxon>Eukaryota</taxon>
        <taxon>Fungi</taxon>
        <taxon>Dikarya</taxon>
        <taxon>Ascomycota</taxon>
        <taxon>Pezizomycotina</taxon>
        <taxon>Eurotiomycetes</taxon>
        <taxon>Eurotiomycetidae</taxon>
        <taxon>Eurotiales</taxon>
        <taxon>Aspergillaceae</taxon>
        <taxon>Penicillium</taxon>
    </lineage>
</organism>
<reference evidence="2" key="2">
    <citation type="journal article" date="2023" name="IMA Fungus">
        <title>Comparative genomic study of the Penicillium genus elucidates a diverse pangenome and 15 lateral gene transfer events.</title>
        <authorList>
            <person name="Petersen C."/>
            <person name="Sorensen T."/>
            <person name="Nielsen M.R."/>
            <person name="Sondergaard T.E."/>
            <person name="Sorensen J.L."/>
            <person name="Fitzpatrick D.A."/>
            <person name="Frisvad J.C."/>
            <person name="Nielsen K.L."/>
        </authorList>
    </citation>
    <scope>NUCLEOTIDE SEQUENCE</scope>
    <source>
        <strain evidence="2">IBT 35673</strain>
    </source>
</reference>
<comment type="caution">
    <text evidence="2">The sequence shown here is derived from an EMBL/GenBank/DDBJ whole genome shotgun (WGS) entry which is preliminary data.</text>
</comment>
<gene>
    <name evidence="2" type="ORF">N7452_009621</name>
</gene>
<dbReference type="AlphaFoldDB" id="A0A9W9Q8S7"/>
<feature type="transmembrane region" description="Helical" evidence="1">
    <location>
        <begin position="85"/>
        <end position="102"/>
    </location>
</feature>
<feature type="transmembrane region" description="Helical" evidence="1">
    <location>
        <begin position="246"/>
        <end position="263"/>
    </location>
</feature>
<evidence type="ECO:0000256" key="1">
    <source>
        <dbReference type="SAM" id="Phobius"/>
    </source>
</evidence>
<reference evidence="2" key="1">
    <citation type="submission" date="2022-12" db="EMBL/GenBank/DDBJ databases">
        <authorList>
            <person name="Petersen C."/>
        </authorList>
    </citation>
    <scope>NUCLEOTIDE SEQUENCE</scope>
    <source>
        <strain evidence="2">IBT 35673</strain>
    </source>
</reference>
<keyword evidence="1" id="KW-1133">Transmembrane helix</keyword>
<keyword evidence="1" id="KW-0812">Transmembrane</keyword>
<feature type="transmembrane region" description="Helical" evidence="1">
    <location>
        <begin position="168"/>
        <end position="188"/>
    </location>
</feature>
<name>A0A9W9Q8S7_PENBR</name>
<accession>A0A9W9Q8S7</accession>
<keyword evidence="1" id="KW-0472">Membrane</keyword>
<feature type="transmembrane region" description="Helical" evidence="1">
    <location>
        <begin position="53"/>
        <end position="73"/>
    </location>
</feature>
<feature type="transmembrane region" description="Helical" evidence="1">
    <location>
        <begin position="346"/>
        <end position="367"/>
    </location>
</feature>
<protein>
    <submittedName>
        <fullName evidence="2">Levodione reductase</fullName>
    </submittedName>
</protein>
<dbReference type="Proteomes" id="UP001147695">
    <property type="component" value="Unassembled WGS sequence"/>
</dbReference>
<dbReference type="EMBL" id="JAPZBQ010000005">
    <property type="protein sequence ID" value="KAJ5329231.1"/>
    <property type="molecule type" value="Genomic_DNA"/>
</dbReference>
<evidence type="ECO:0000313" key="3">
    <source>
        <dbReference type="Proteomes" id="UP001147695"/>
    </source>
</evidence>
<sequence>MNFSLSLRAYFRGLALAATLLLWGLSVWNGTVKALILAVYHGRLADHTPLQTRYTGIPPIDLPIALLVAFFFYGTNGSVPGYQLFLLDAYSTLQSAFIWLYVESFRQSDNKPRWIARPVIFGLLWQMFGAAISLPLYHALHISWLLDAPQDATSVVDPCGARSIIMGYLFGALFPAAIGMLPTWTGAASSPLAAGNHQRILAVWQPDPLWVSWIIQLALLWYEGVKRPTPSRSSPWNSCISSRRVCGAYLLAGIVSTSGHLYTKITAVLDPQLRLWEMYVPGGWSGPSSRISGTEDILIRGPWLFLQWDLIIISVSSLSWVFVLLERAFREDKKRSPRLWTMQVGLLLLVGSVVVGPGATVSFALIAREAELERSRREHAHCT</sequence>